<evidence type="ECO:0000313" key="1">
    <source>
        <dbReference type="EMBL" id="AOV95993.1"/>
    </source>
</evidence>
<evidence type="ECO:0000313" key="2">
    <source>
        <dbReference type="Proteomes" id="UP000175893"/>
    </source>
</evidence>
<keyword evidence="2" id="KW-1185">Reference proteome</keyword>
<accession>A0ABN4SSX3</accession>
<reference evidence="1 2" key="1">
    <citation type="submission" date="2016-06" db="EMBL/GenBank/DDBJ databases">
        <title>Complete genome sequence of Edwardsiella hoshinae ATCC 35051.</title>
        <authorList>
            <person name="Reichley S.R."/>
            <person name="Waldbieser G.C."/>
            <person name="Lawrence M.L."/>
            <person name="Griffin M.J."/>
        </authorList>
    </citation>
    <scope>NUCLEOTIDE SEQUENCE [LARGE SCALE GENOMIC DNA]</scope>
    <source>
        <strain evidence="1 2">ATCC 35051</strain>
    </source>
</reference>
<evidence type="ECO:0008006" key="3">
    <source>
        <dbReference type="Google" id="ProtNLM"/>
    </source>
</evidence>
<dbReference type="EMBL" id="CP016043">
    <property type="protein sequence ID" value="AOV95993.1"/>
    <property type="molecule type" value="Genomic_DNA"/>
</dbReference>
<name>A0ABN4SSX3_9GAMM</name>
<sequence length="76" mass="8426">MAHSAVQGWLIAIMLHAPRRGERGMRGMTGGAMGWGVTAGEESESARVRRMFTASRFDLGGLFSVQFILLRDRLPY</sequence>
<gene>
    <name evidence="1" type="ORF">A9798_02830</name>
</gene>
<proteinExistence type="predicted"/>
<dbReference type="Proteomes" id="UP000175893">
    <property type="component" value="Chromosome"/>
</dbReference>
<organism evidence="1 2">
    <name type="scientific">Edwardsiella hoshinae</name>
    <dbReference type="NCBI Taxonomy" id="93378"/>
    <lineage>
        <taxon>Bacteria</taxon>
        <taxon>Pseudomonadati</taxon>
        <taxon>Pseudomonadota</taxon>
        <taxon>Gammaproteobacteria</taxon>
        <taxon>Enterobacterales</taxon>
        <taxon>Hafniaceae</taxon>
        <taxon>Edwardsiella</taxon>
    </lineage>
</organism>
<protein>
    <recommendedName>
        <fullName evidence="3">Secreted protein</fullName>
    </recommendedName>
</protein>